<keyword evidence="2" id="KW-0560">Oxidoreductase</keyword>
<dbReference type="SUPFAM" id="SSF51735">
    <property type="entry name" value="NAD(P)-binding Rossmann-fold domains"/>
    <property type="match status" value="1"/>
</dbReference>
<comment type="similarity">
    <text evidence="1">Belongs to the short-chain dehydrogenases/reductases (SDR) family.</text>
</comment>
<dbReference type="PRINTS" id="PR00081">
    <property type="entry name" value="GDHRDH"/>
</dbReference>
<evidence type="ECO:0000256" key="1">
    <source>
        <dbReference type="ARBA" id="ARBA00006484"/>
    </source>
</evidence>
<dbReference type="EMBL" id="FTNK01000002">
    <property type="protein sequence ID" value="SIQ51202.1"/>
    <property type="molecule type" value="Genomic_DNA"/>
</dbReference>
<keyword evidence="4" id="KW-1185">Reference proteome</keyword>
<name>A0ABY1JNY3_9BACL</name>
<sequence>MMKFESKVAIVTGGASGIGEATVRLFAAEGAKVVIADFSDRGQTVSDELNSQGFDTLFIKTDVTNEQEIIHMVDQTVQKYGKLDVLYANAGIAHDGPADQLLFEDWKRTIDINLTGVFLSCKYAIKQMIAQGTGGAIVNCGSIHSHVGKAGVTAYASAKGGVKLLTQSLSSDYASKGIRINAVCPGYIDTPLIKGRTEAVTQHLVGLHPMGRLGQPEEVAKAVLFLASDDASFITGTTLLVDGGYTAV</sequence>
<dbReference type="InterPro" id="IPR002347">
    <property type="entry name" value="SDR_fam"/>
</dbReference>
<dbReference type="Pfam" id="PF13561">
    <property type="entry name" value="adh_short_C2"/>
    <property type="match status" value="1"/>
</dbReference>
<reference evidence="3 4" key="1">
    <citation type="submission" date="2017-01" db="EMBL/GenBank/DDBJ databases">
        <authorList>
            <person name="Varghese N."/>
            <person name="Submissions S."/>
        </authorList>
    </citation>
    <scope>NUCLEOTIDE SEQUENCE [LARGE SCALE GENOMIC DNA]</scope>
    <source>
        <strain evidence="3 4">ATCC 23464</strain>
    </source>
</reference>
<dbReference type="InterPro" id="IPR020904">
    <property type="entry name" value="Sc_DH/Rdtase_CS"/>
</dbReference>
<evidence type="ECO:0000313" key="4">
    <source>
        <dbReference type="Proteomes" id="UP000186666"/>
    </source>
</evidence>
<evidence type="ECO:0000256" key="2">
    <source>
        <dbReference type="ARBA" id="ARBA00023002"/>
    </source>
</evidence>
<proteinExistence type="inferred from homology"/>
<dbReference type="Proteomes" id="UP000186666">
    <property type="component" value="Unassembled WGS sequence"/>
</dbReference>
<dbReference type="PANTHER" id="PTHR24321:SF8">
    <property type="entry name" value="ESTRADIOL 17-BETA-DEHYDROGENASE 8-RELATED"/>
    <property type="match status" value="1"/>
</dbReference>
<dbReference type="NCBIfam" id="NF005559">
    <property type="entry name" value="PRK07231.1"/>
    <property type="match status" value="1"/>
</dbReference>
<gene>
    <name evidence="3" type="ORF">SAMN05421578_102336</name>
</gene>
<dbReference type="PRINTS" id="PR00080">
    <property type="entry name" value="SDRFAMILY"/>
</dbReference>
<accession>A0ABY1JNY3</accession>
<dbReference type="Gene3D" id="3.40.50.720">
    <property type="entry name" value="NAD(P)-binding Rossmann-like Domain"/>
    <property type="match status" value="1"/>
</dbReference>
<dbReference type="InterPro" id="IPR036291">
    <property type="entry name" value="NAD(P)-bd_dom_sf"/>
</dbReference>
<dbReference type="NCBIfam" id="NF009466">
    <property type="entry name" value="PRK12826.1-2"/>
    <property type="match status" value="1"/>
</dbReference>
<comment type="caution">
    <text evidence="3">The sequence shown here is derived from an EMBL/GenBank/DDBJ whole genome shotgun (WGS) entry which is preliminary data.</text>
</comment>
<dbReference type="PANTHER" id="PTHR24321">
    <property type="entry name" value="DEHYDROGENASES, SHORT CHAIN"/>
    <property type="match status" value="1"/>
</dbReference>
<dbReference type="CDD" id="cd05233">
    <property type="entry name" value="SDR_c"/>
    <property type="match status" value="1"/>
</dbReference>
<dbReference type="PROSITE" id="PS00061">
    <property type="entry name" value="ADH_SHORT"/>
    <property type="match status" value="1"/>
</dbReference>
<evidence type="ECO:0000313" key="3">
    <source>
        <dbReference type="EMBL" id="SIQ51202.1"/>
    </source>
</evidence>
<protein>
    <submittedName>
        <fullName evidence="3">NAD(P)-dependent dehydrogenase, short-chain alcohol dehydrogenase family</fullName>
    </submittedName>
</protein>
<organism evidence="3 4">
    <name type="scientific">Paenibacillus macquariensis</name>
    <dbReference type="NCBI Taxonomy" id="948756"/>
    <lineage>
        <taxon>Bacteria</taxon>
        <taxon>Bacillati</taxon>
        <taxon>Bacillota</taxon>
        <taxon>Bacilli</taxon>
        <taxon>Bacillales</taxon>
        <taxon>Paenibacillaceae</taxon>
        <taxon>Paenibacillus</taxon>
    </lineage>
</organism>